<evidence type="ECO:0000256" key="1">
    <source>
        <dbReference type="SAM" id="MobiDB-lite"/>
    </source>
</evidence>
<feature type="region of interest" description="Disordered" evidence="1">
    <location>
        <begin position="21"/>
        <end position="45"/>
    </location>
</feature>
<organism evidence="2">
    <name type="scientific">Culex pipiens</name>
    <name type="common">House mosquito</name>
    <dbReference type="NCBI Taxonomy" id="7175"/>
    <lineage>
        <taxon>Eukaryota</taxon>
        <taxon>Metazoa</taxon>
        <taxon>Ecdysozoa</taxon>
        <taxon>Arthropoda</taxon>
        <taxon>Hexapoda</taxon>
        <taxon>Insecta</taxon>
        <taxon>Pterygota</taxon>
        <taxon>Neoptera</taxon>
        <taxon>Endopterygota</taxon>
        <taxon>Diptera</taxon>
        <taxon>Nematocera</taxon>
        <taxon>Culicoidea</taxon>
        <taxon>Culicidae</taxon>
        <taxon>Culicinae</taxon>
        <taxon>Culicini</taxon>
        <taxon>Culex</taxon>
        <taxon>Culex</taxon>
    </lineage>
</organism>
<name>A0A8D8DN80_CULPI</name>
<evidence type="ECO:0000313" key="2">
    <source>
        <dbReference type="EMBL" id="CAG6513007.1"/>
    </source>
</evidence>
<sequence>MAGSASNGTTAPPTRTVWARRASTTCGSRTVPSRRSRRTRTAKRKTLSTNICTTSPIQPNCCAMSASKRCRCCSPRLECTLRRCSKTRCGAWLRCSGRF</sequence>
<accession>A0A8D8DN80</accession>
<proteinExistence type="predicted"/>
<dbReference type="EMBL" id="HBUE01272139">
    <property type="protein sequence ID" value="CAG6564474.1"/>
    <property type="molecule type" value="Transcribed_RNA"/>
</dbReference>
<feature type="compositionally biased region" description="Basic residues" evidence="1">
    <location>
        <begin position="32"/>
        <end position="45"/>
    </location>
</feature>
<dbReference type="EMBL" id="HBUE01166821">
    <property type="protein sequence ID" value="CAG6513007.1"/>
    <property type="molecule type" value="Transcribed_RNA"/>
</dbReference>
<protein>
    <submittedName>
        <fullName evidence="2">(northern house mosquito) hypothetical protein</fullName>
    </submittedName>
</protein>
<reference evidence="2" key="1">
    <citation type="submission" date="2021-05" db="EMBL/GenBank/DDBJ databases">
        <authorList>
            <person name="Alioto T."/>
            <person name="Alioto T."/>
            <person name="Gomez Garrido J."/>
        </authorList>
    </citation>
    <scope>NUCLEOTIDE SEQUENCE</scope>
</reference>
<dbReference type="AlphaFoldDB" id="A0A8D8DN80"/>